<dbReference type="AlphaFoldDB" id="A0A848KH67"/>
<evidence type="ECO:0000259" key="3">
    <source>
        <dbReference type="PROSITE" id="PS50075"/>
    </source>
</evidence>
<evidence type="ECO:0000313" key="4">
    <source>
        <dbReference type="EMBL" id="NMN95267.1"/>
    </source>
</evidence>
<sequence>MSKGPHMNDAIVTTTRAWTIEDVRAAAAHSLGLVSWTETSDDENLLEYGMDSLRMMRLAGAMRAGGYDIPLRQLAKNPTINGWYRLLSEQADTKARSL</sequence>
<accession>A0A848KH67</accession>
<evidence type="ECO:0000313" key="5">
    <source>
        <dbReference type="Proteomes" id="UP000535543"/>
    </source>
</evidence>
<keyword evidence="1" id="KW-0596">Phosphopantetheine</keyword>
<dbReference type="Proteomes" id="UP000535543">
    <property type="component" value="Unassembled WGS sequence"/>
</dbReference>
<dbReference type="EMBL" id="VCQU01000003">
    <property type="protein sequence ID" value="NMN95267.1"/>
    <property type="molecule type" value="Genomic_DNA"/>
</dbReference>
<name>A0A848KH67_9NOCA</name>
<reference evidence="4 5" key="2">
    <citation type="submission" date="2020-06" db="EMBL/GenBank/DDBJ databases">
        <title>Antribacter stalactiti gen. nov., sp. nov., a new member of the family Nacardiaceae isolated from a cave.</title>
        <authorList>
            <person name="Kim I.S."/>
        </authorList>
    </citation>
    <scope>NUCLEOTIDE SEQUENCE [LARGE SCALE GENOMIC DNA]</scope>
    <source>
        <strain evidence="4 5">YC2-7</strain>
    </source>
</reference>
<comment type="caution">
    <text evidence="4">The sequence shown here is derived from an EMBL/GenBank/DDBJ whole genome shotgun (WGS) entry which is preliminary data.</text>
</comment>
<dbReference type="InterPro" id="IPR036736">
    <property type="entry name" value="ACP-like_sf"/>
</dbReference>
<feature type="domain" description="Carrier" evidence="3">
    <location>
        <begin position="14"/>
        <end position="91"/>
    </location>
</feature>
<dbReference type="PROSITE" id="PS50075">
    <property type="entry name" value="CARRIER"/>
    <property type="match status" value="1"/>
</dbReference>
<reference evidence="4 5" key="1">
    <citation type="submission" date="2019-05" db="EMBL/GenBank/DDBJ databases">
        <authorList>
            <person name="Lee S.D."/>
        </authorList>
    </citation>
    <scope>NUCLEOTIDE SEQUENCE [LARGE SCALE GENOMIC DNA]</scope>
    <source>
        <strain evidence="4 5">YC2-7</strain>
    </source>
</reference>
<dbReference type="PROSITE" id="PS00012">
    <property type="entry name" value="PHOSPHOPANTETHEINE"/>
    <property type="match status" value="1"/>
</dbReference>
<protein>
    <recommendedName>
        <fullName evidence="3">Carrier domain-containing protein</fullName>
    </recommendedName>
</protein>
<dbReference type="Pfam" id="PF00550">
    <property type="entry name" value="PP-binding"/>
    <property type="match status" value="1"/>
</dbReference>
<evidence type="ECO:0000256" key="1">
    <source>
        <dbReference type="ARBA" id="ARBA00022450"/>
    </source>
</evidence>
<dbReference type="SUPFAM" id="SSF47336">
    <property type="entry name" value="ACP-like"/>
    <property type="match status" value="1"/>
</dbReference>
<dbReference type="InterPro" id="IPR009081">
    <property type="entry name" value="PP-bd_ACP"/>
</dbReference>
<dbReference type="Gene3D" id="1.10.1200.10">
    <property type="entry name" value="ACP-like"/>
    <property type="match status" value="1"/>
</dbReference>
<organism evidence="4 5">
    <name type="scientific">Antrihabitans stalactiti</name>
    <dbReference type="NCBI Taxonomy" id="2584121"/>
    <lineage>
        <taxon>Bacteria</taxon>
        <taxon>Bacillati</taxon>
        <taxon>Actinomycetota</taxon>
        <taxon>Actinomycetes</taxon>
        <taxon>Mycobacteriales</taxon>
        <taxon>Nocardiaceae</taxon>
        <taxon>Antrihabitans</taxon>
    </lineage>
</organism>
<evidence type="ECO:0000256" key="2">
    <source>
        <dbReference type="ARBA" id="ARBA00022553"/>
    </source>
</evidence>
<keyword evidence="2" id="KW-0597">Phosphoprotein</keyword>
<dbReference type="InterPro" id="IPR006162">
    <property type="entry name" value="Ppantetheine_attach_site"/>
</dbReference>
<gene>
    <name evidence="4" type="ORF">FGL95_09510</name>
</gene>
<proteinExistence type="predicted"/>
<keyword evidence="5" id="KW-1185">Reference proteome</keyword>